<dbReference type="EMBL" id="RBOV01000406">
    <property type="protein sequence ID" value="RMN06603.1"/>
    <property type="molecule type" value="Genomic_DNA"/>
</dbReference>
<comment type="caution">
    <text evidence="1">The sequence shown here is derived from an EMBL/GenBank/DDBJ whole genome shotgun (WGS) entry which is preliminary data.</text>
</comment>
<dbReference type="AlphaFoldDB" id="A0A0P9KX90"/>
<evidence type="ECO:0000313" key="2">
    <source>
        <dbReference type="Proteomes" id="UP000271468"/>
    </source>
</evidence>
<reference evidence="1 2" key="1">
    <citation type="submission" date="2018-08" db="EMBL/GenBank/DDBJ databases">
        <title>Recombination of ecologically and evolutionarily significant loci maintains genetic cohesion in the Pseudomonas syringae species complex.</title>
        <authorList>
            <person name="Dillon M."/>
            <person name="Thakur S."/>
            <person name="Almeida R.N.D."/>
            <person name="Weir B.S."/>
            <person name="Guttman D.S."/>
        </authorList>
    </citation>
    <scope>NUCLEOTIDE SEQUENCE [LARGE SCALE GENOMIC DNA]</scope>
    <source>
        <strain evidence="1 2">ICMP 12341</strain>
    </source>
</reference>
<accession>A0A0P9KX90</accession>
<gene>
    <name evidence="1" type="ORF">ALQ65_03477</name>
</gene>
<evidence type="ECO:0000313" key="1">
    <source>
        <dbReference type="EMBL" id="RMN06603.1"/>
    </source>
</evidence>
<name>A0A0P9KX90_9PSED</name>
<dbReference type="Proteomes" id="UP000271468">
    <property type="component" value="Unassembled WGS sequence"/>
</dbReference>
<protein>
    <submittedName>
        <fullName evidence="1">Uncharacterized protein</fullName>
    </submittedName>
</protein>
<organism evidence="1 2">
    <name type="scientific">Pseudomonas syringae pv. coriandricola</name>
    <dbReference type="NCBI Taxonomy" id="264453"/>
    <lineage>
        <taxon>Bacteria</taxon>
        <taxon>Pseudomonadati</taxon>
        <taxon>Pseudomonadota</taxon>
        <taxon>Gammaproteobacteria</taxon>
        <taxon>Pseudomonadales</taxon>
        <taxon>Pseudomonadaceae</taxon>
        <taxon>Pseudomonas</taxon>
    </lineage>
</organism>
<proteinExistence type="predicted"/>
<sequence length="93" mass="10383">MPSCESATLKTLSHSNREGLISPRIRGAFCSHFVLAAYQAAAKQIGIPFTDALKVDAEATSVRTLERYLKKDDQGFDFKGYLNIDPEEVLYKQ</sequence>